<dbReference type="PANTHER" id="PTHR13806:SF31">
    <property type="entry name" value="FLOTILLIN-LIKE PROTEIN 1-RELATED"/>
    <property type="match status" value="1"/>
</dbReference>
<keyword evidence="3" id="KW-0472">Membrane</keyword>
<evidence type="ECO:0000256" key="3">
    <source>
        <dbReference type="SAM" id="Phobius"/>
    </source>
</evidence>
<proteinExistence type="predicted"/>
<name>A0ABW5DZX6_9BACT</name>
<dbReference type="SUPFAM" id="SSF117892">
    <property type="entry name" value="Band 7/SPFH domain"/>
    <property type="match status" value="1"/>
</dbReference>
<feature type="coiled-coil region" evidence="2">
    <location>
        <begin position="292"/>
        <end position="350"/>
    </location>
</feature>
<evidence type="ECO:0000313" key="4">
    <source>
        <dbReference type="EMBL" id="MFD2275636.1"/>
    </source>
</evidence>
<gene>
    <name evidence="4" type="ORF">ACFSQZ_04065</name>
</gene>
<dbReference type="InterPro" id="IPR027705">
    <property type="entry name" value="Flotillin_fam"/>
</dbReference>
<evidence type="ECO:0000256" key="1">
    <source>
        <dbReference type="ARBA" id="ARBA00004308"/>
    </source>
</evidence>
<dbReference type="PANTHER" id="PTHR13806">
    <property type="entry name" value="FLOTILLIN-RELATED"/>
    <property type="match status" value="1"/>
</dbReference>
<keyword evidence="2" id="KW-0175">Coiled coil</keyword>
<evidence type="ECO:0000313" key="5">
    <source>
        <dbReference type="Proteomes" id="UP001597297"/>
    </source>
</evidence>
<dbReference type="EMBL" id="JBHUJC010000011">
    <property type="protein sequence ID" value="MFD2275636.1"/>
    <property type="molecule type" value="Genomic_DNA"/>
</dbReference>
<comment type="subcellular location">
    <subcellularLocation>
        <location evidence="1">Endomembrane system</location>
    </subcellularLocation>
</comment>
<accession>A0ABW5DZX6</accession>
<dbReference type="InterPro" id="IPR036013">
    <property type="entry name" value="Band_7/SPFH_dom_sf"/>
</dbReference>
<keyword evidence="5" id="KW-1185">Reference proteome</keyword>
<comment type="caution">
    <text evidence="4">The sequence shown here is derived from an EMBL/GenBank/DDBJ whole genome shotgun (WGS) entry which is preliminary data.</text>
</comment>
<evidence type="ECO:0000256" key="2">
    <source>
        <dbReference type="SAM" id="Coils"/>
    </source>
</evidence>
<dbReference type="Proteomes" id="UP001597297">
    <property type="component" value="Unassembled WGS sequence"/>
</dbReference>
<feature type="transmembrane region" description="Helical" evidence="3">
    <location>
        <begin position="21"/>
        <end position="44"/>
    </location>
</feature>
<dbReference type="RefSeq" id="WP_377094777.1">
    <property type="nucleotide sequence ID" value="NZ_JBHSJM010000001.1"/>
</dbReference>
<organism evidence="4 5">
    <name type="scientific">Rubritalea spongiae</name>
    <dbReference type="NCBI Taxonomy" id="430797"/>
    <lineage>
        <taxon>Bacteria</taxon>
        <taxon>Pseudomonadati</taxon>
        <taxon>Verrucomicrobiota</taxon>
        <taxon>Verrucomicrobiia</taxon>
        <taxon>Verrucomicrobiales</taxon>
        <taxon>Rubritaleaceae</taxon>
        <taxon>Rubritalea</taxon>
    </lineage>
</organism>
<feature type="coiled-coil region" evidence="2">
    <location>
        <begin position="414"/>
        <end position="443"/>
    </location>
</feature>
<keyword evidence="3" id="KW-1133">Transmembrane helix</keyword>
<protein>
    <submittedName>
        <fullName evidence="4">Flotillin family protein</fullName>
    </submittedName>
</protein>
<reference evidence="5" key="1">
    <citation type="journal article" date="2019" name="Int. J. Syst. Evol. Microbiol.">
        <title>The Global Catalogue of Microorganisms (GCM) 10K type strain sequencing project: providing services to taxonomists for standard genome sequencing and annotation.</title>
        <authorList>
            <consortium name="The Broad Institute Genomics Platform"/>
            <consortium name="The Broad Institute Genome Sequencing Center for Infectious Disease"/>
            <person name="Wu L."/>
            <person name="Ma J."/>
        </authorList>
    </citation>
    <scope>NUCLEOTIDE SEQUENCE [LARGE SCALE GENOMIC DNA]</scope>
    <source>
        <strain evidence="5">JCM 16545</strain>
    </source>
</reference>
<sequence length="698" mass="77610">MNTSIEMIAALEQPVASLSDILTNGMLVVVGAGLLAIVIGVWAFTNCFKKVEKGNALIRTGLGETKVTFTGMMVYPVIHRAELMDISLKRIEVDRTGKNGLICKDNMRADIKVAFFVRVNNVKEEVVRVAEAVGCDRASSELEIRALFDAKFSEGLKTVGKQFDFIQLYEERDTFREEILKCIGTDLNGFVLDDAAIDYLEQTPIEALDPDNILDAEGIKKITELTAGQAKLSNHIQRDKEKVIKQQDVEAREAILELERQLAETEAKQAREVQIVQLREQAETDKVREEEHQKSEHARITAEEEIQVAEENMQRQVIVAQRNKERTDAVEQERVERERQLEEIERHRITELKSIEKDKAVEIEKKNIQEVIKDRVALEKTVVIEQEKIKDTEAFAGAERHKQVTVTTAEAEAADRLIREVKEAEARKEAAELKAQEDAYTVQKAAEASKLASELKAEERIITAEAALTASEKEASAKKMLAEAVTKETSAEGLGQVEVKLADAAALKEQGAAQAEVDALSFEAEAKGIEQKAAAMKLFEEAGQEHEEFKLKLDKEKAIELAEIDVQRQIAEQQAVVIGEALKQAKIDIVGGESEFFNQITNAVTKGKVADRMVNNSKVLTDVKETFFNGDPEYFKSQVASWIDQFGIATEDIKNLSVSALLGKMIPMAEGETRDKLVGLLGSAERFGLANSPASKFL</sequence>
<keyword evidence="3" id="KW-0812">Transmembrane</keyword>